<sequence length="509" mass="56561">MVNTKDICAFFYDDLGSGCYACRECGTARKQQVGSGYSNLMSHITTKHPQYEEMYSAATSSGTLQSFGFVSQETNHRFQWLRWFVERNLPISEVDNDVTRSMSKWPPISSKALKACMHTVAKNVGVVIDQELGVSFGLMFDRWSHGSMHYIGLYGVYDVMGARRKRLLSLSPLGEGGQSAEAHVEMIRTVLDVYNKTTAMVAFIVGDNCNTNQKIATLLGVPLVGCASHRFNLAVNRFLAKYEPELASLNNLMIQLRHCNNAAALAKFTDLKPAKRNVTRWSSTYAMVARYIRIRYAIRQVDGVDELVPCAATHKKLVALHAELEKLDTVCTALQHERTTVVDVRLLFDSVVADYPVMGEYLRPNAKNVHSPLFESALVKIGNGDTLSTAEARAVKCFQAASDCEDKGEGGNGGQAAAKKKKKPRCDYAVAILRDGKKQRVSARSSVRYRALAKLVPPTSNTVERLFSSCKLIMTPHRSCMLPANFETIAFLRVNREMWNAASLIEQGE</sequence>
<dbReference type="PANTHER" id="PTHR40866:SF1">
    <property type="entry name" value="BED-TYPE DOMAIN-CONTAINING PROTEIN"/>
    <property type="match status" value="1"/>
</dbReference>
<gene>
    <name evidence="1" type="ORF">AM587_10012914</name>
</gene>
<dbReference type="EMBL" id="LNFO01005331">
    <property type="protein sequence ID" value="KUF78451.1"/>
    <property type="molecule type" value="Genomic_DNA"/>
</dbReference>
<dbReference type="OrthoDB" id="125975at2759"/>
<accession>A0A0W8C300</accession>
<dbReference type="SUPFAM" id="SSF53098">
    <property type="entry name" value="Ribonuclease H-like"/>
    <property type="match status" value="1"/>
</dbReference>
<dbReference type="Proteomes" id="UP000052943">
    <property type="component" value="Unassembled WGS sequence"/>
</dbReference>
<evidence type="ECO:0000313" key="1">
    <source>
        <dbReference type="EMBL" id="KUF78451.1"/>
    </source>
</evidence>
<proteinExistence type="predicted"/>
<reference evidence="1 2" key="1">
    <citation type="submission" date="2015-11" db="EMBL/GenBank/DDBJ databases">
        <title>Genomes and virulence difference between two physiological races of Phytophthora nicotianae.</title>
        <authorList>
            <person name="Liu H."/>
            <person name="Ma X."/>
            <person name="Yu H."/>
            <person name="Fang D."/>
            <person name="Li Y."/>
            <person name="Wang X."/>
            <person name="Wang W."/>
            <person name="Dong Y."/>
            <person name="Xiao B."/>
        </authorList>
    </citation>
    <scope>NUCLEOTIDE SEQUENCE [LARGE SCALE GENOMIC DNA]</scope>
    <source>
        <strain evidence="2">race 0</strain>
    </source>
</reference>
<organism evidence="1 2">
    <name type="scientific">Phytophthora nicotianae</name>
    <name type="common">Potato buckeye rot agent</name>
    <name type="synonym">Phytophthora parasitica</name>
    <dbReference type="NCBI Taxonomy" id="4792"/>
    <lineage>
        <taxon>Eukaryota</taxon>
        <taxon>Sar</taxon>
        <taxon>Stramenopiles</taxon>
        <taxon>Oomycota</taxon>
        <taxon>Peronosporomycetes</taxon>
        <taxon>Peronosporales</taxon>
        <taxon>Peronosporaceae</taxon>
        <taxon>Phytophthora</taxon>
    </lineage>
</organism>
<evidence type="ECO:0008006" key="3">
    <source>
        <dbReference type="Google" id="ProtNLM"/>
    </source>
</evidence>
<comment type="caution">
    <text evidence="1">The sequence shown here is derived from an EMBL/GenBank/DDBJ whole genome shotgun (WGS) entry which is preliminary data.</text>
</comment>
<dbReference type="AlphaFoldDB" id="A0A0W8C300"/>
<dbReference type="PANTHER" id="PTHR40866">
    <property type="entry name" value="BED-TYPE DOMAIN-CONTAINING PROTEIN"/>
    <property type="match status" value="1"/>
</dbReference>
<name>A0A0W8C300_PHYNI</name>
<dbReference type="InterPro" id="IPR012337">
    <property type="entry name" value="RNaseH-like_sf"/>
</dbReference>
<protein>
    <recommendedName>
        <fullName evidence="3">BED-type domain-containing protein</fullName>
    </recommendedName>
</protein>
<evidence type="ECO:0000313" key="2">
    <source>
        <dbReference type="Proteomes" id="UP000052943"/>
    </source>
</evidence>